<evidence type="ECO:0000313" key="3">
    <source>
        <dbReference type="Proteomes" id="UP000077671"/>
    </source>
</evidence>
<dbReference type="AlphaFoldDB" id="A0A8T8T2P1"/>
<reference evidence="2" key="1">
    <citation type="submission" date="2016-04" db="EMBL/GenBank/DDBJ databases">
        <authorList>
            <person name="Nguyen H.D."/>
            <person name="Kesanakurti P."/>
            <person name="Cullis J."/>
            <person name="Levesque C.A."/>
            <person name="Hambleton S."/>
        </authorList>
    </citation>
    <scope>NUCLEOTIDE SEQUENCE</scope>
    <source>
        <strain evidence="2">DAOMC 238032</strain>
    </source>
</reference>
<gene>
    <name evidence="2" type="ORF">A4X03_0g5768</name>
</gene>
<evidence type="ECO:0000256" key="1">
    <source>
        <dbReference type="SAM" id="MobiDB-lite"/>
    </source>
</evidence>
<name>A0A8T8T2P1_9BASI</name>
<evidence type="ECO:0000313" key="2">
    <source>
        <dbReference type="EMBL" id="KAE8254114.1"/>
    </source>
</evidence>
<reference evidence="2" key="2">
    <citation type="journal article" date="2019" name="IMA Fungus">
        <title>Genome sequencing and comparison of five Tilletia species to identify candidate genes for the detection of regulated species infecting wheat.</title>
        <authorList>
            <person name="Nguyen H.D.T."/>
            <person name="Sultana T."/>
            <person name="Kesanakurti P."/>
            <person name="Hambleton S."/>
        </authorList>
    </citation>
    <scope>NUCLEOTIDE SEQUENCE</scope>
    <source>
        <strain evidence="2">DAOMC 238032</strain>
    </source>
</reference>
<proteinExistence type="predicted"/>
<dbReference type="Proteomes" id="UP000077671">
    <property type="component" value="Unassembled WGS sequence"/>
</dbReference>
<dbReference type="EMBL" id="LWDD02000969">
    <property type="protein sequence ID" value="KAE8254114.1"/>
    <property type="molecule type" value="Genomic_DNA"/>
</dbReference>
<feature type="region of interest" description="Disordered" evidence="1">
    <location>
        <begin position="41"/>
        <end position="67"/>
    </location>
</feature>
<protein>
    <submittedName>
        <fullName evidence="2">Uncharacterized protein</fullName>
    </submittedName>
</protein>
<comment type="caution">
    <text evidence="2">The sequence shown here is derived from an EMBL/GenBank/DDBJ whole genome shotgun (WGS) entry which is preliminary data.</text>
</comment>
<accession>A0A8T8T2P1</accession>
<sequence>MPPAATTNTRATRRVGALPVVRTNSFTPAVRADAAVRLRGGVGQRGSGGDVPRANADQANPPQDALNEEELNAVHPNILLWKEKLGMSNRATLLAVSSLATQVEDLEFPDDVITAGMVVRTMEAHCQLERSKTLIDLLQGTPSTPGVVTDIASINTKLPTIVRSLKISDEVGERGAAWLRLTTTYAFLSEGTPAYSRDTQDVANAVMASARHDPDQLGENGKHLLQSTNKTGTSNVLKIINAKISSLRLEMRGKVNVSIEEAITLKELVESALDSVSDMKVTWRLVQRVAIWRRTGFKDGCKQGEKWNTEFWHQVDGRLSAWLDTVRRGKDGDEEAVREAEEHMNYIISEDEERYGTFDYPAIETRCEVQQRFERIYESGLEPNMNV</sequence>
<organism evidence="2 3">
    <name type="scientific">Tilletia caries</name>
    <name type="common">wheat bunt fungus</name>
    <dbReference type="NCBI Taxonomy" id="13290"/>
    <lineage>
        <taxon>Eukaryota</taxon>
        <taxon>Fungi</taxon>
        <taxon>Dikarya</taxon>
        <taxon>Basidiomycota</taxon>
        <taxon>Ustilaginomycotina</taxon>
        <taxon>Exobasidiomycetes</taxon>
        <taxon>Tilletiales</taxon>
        <taxon>Tilletiaceae</taxon>
        <taxon>Tilletia</taxon>
    </lineage>
</organism>